<gene>
    <name evidence="3" type="ORF">UFOPK2942_00490</name>
</gene>
<keyword evidence="1" id="KW-0732">Signal</keyword>
<protein>
    <submittedName>
        <fullName evidence="3">Unannotated protein</fullName>
    </submittedName>
</protein>
<dbReference type="InterPro" id="IPR028081">
    <property type="entry name" value="Leu-bd"/>
</dbReference>
<accession>A0A6J6W1P4</accession>
<dbReference type="SUPFAM" id="SSF53822">
    <property type="entry name" value="Periplasmic binding protein-like I"/>
    <property type="match status" value="1"/>
</dbReference>
<organism evidence="3">
    <name type="scientific">freshwater metagenome</name>
    <dbReference type="NCBI Taxonomy" id="449393"/>
    <lineage>
        <taxon>unclassified sequences</taxon>
        <taxon>metagenomes</taxon>
        <taxon>ecological metagenomes</taxon>
    </lineage>
</organism>
<proteinExistence type="predicted"/>
<feature type="domain" description="Leucine-binding protein" evidence="2">
    <location>
        <begin position="41"/>
        <end position="385"/>
    </location>
</feature>
<evidence type="ECO:0000313" key="3">
    <source>
        <dbReference type="EMBL" id="CAB4777559.1"/>
    </source>
</evidence>
<evidence type="ECO:0000256" key="1">
    <source>
        <dbReference type="ARBA" id="ARBA00022729"/>
    </source>
</evidence>
<evidence type="ECO:0000259" key="2">
    <source>
        <dbReference type="Pfam" id="PF13458"/>
    </source>
</evidence>
<dbReference type="PANTHER" id="PTHR30483:SF37">
    <property type="entry name" value="ABC TRANSPORTER SUBSTRATE-BINDING PROTEIN"/>
    <property type="match status" value="1"/>
</dbReference>
<dbReference type="InterPro" id="IPR051010">
    <property type="entry name" value="BCAA_transport"/>
</dbReference>
<reference evidence="3" key="1">
    <citation type="submission" date="2020-05" db="EMBL/GenBank/DDBJ databases">
        <authorList>
            <person name="Chiriac C."/>
            <person name="Salcher M."/>
            <person name="Ghai R."/>
            <person name="Kavagutti S V."/>
        </authorList>
    </citation>
    <scope>NUCLEOTIDE SEQUENCE</scope>
</reference>
<dbReference type="EMBL" id="CAFAAA010000010">
    <property type="protein sequence ID" value="CAB4777559.1"/>
    <property type="molecule type" value="Genomic_DNA"/>
</dbReference>
<dbReference type="Pfam" id="PF13458">
    <property type="entry name" value="Peripla_BP_6"/>
    <property type="match status" value="1"/>
</dbReference>
<dbReference type="InterPro" id="IPR028082">
    <property type="entry name" value="Peripla_BP_I"/>
</dbReference>
<sequence>MLRKVITVKSKVSRIFALIAVIALAFTVVPSSMAAPAKPKEVRIGLLFPTTGAFALLGTDQMTGAEMVLKWANANGGINGVPIKIFYGDSKSNAAEGATAAQRMIDNDKVDIIIGSYSSGIAQAVMPVAQRNNVILWEVGAVSPTVNSQGYSNFLRTVGVSKTYAAADYDFVTKFLAKKLGKKATDLRIAIANNNGAFAASVGDAVNDLFVAKGLKVVAKEVYPSTSTDLTPLVLKLKAATPDVLFLTPDAPDSLLFWKTAKTQDFNVSALVGSSGIGGAGFVAAFGATGVEGVYDVEAPALASMNTSGLKSRVADLTAQWVKEFGAAMGHPCAVHCGDGIGGTYTLVTDVLPRALRTSNSFSASAIISSASKTNIQDGGTPQGFGVQFTGTNSATVGENTKAKSVIMQWQSGALKVVWPSNLATSTPFAPMKTWDQR</sequence>
<dbReference type="PANTHER" id="PTHR30483">
    <property type="entry name" value="LEUCINE-SPECIFIC-BINDING PROTEIN"/>
    <property type="match status" value="1"/>
</dbReference>
<dbReference type="Gene3D" id="3.40.50.2300">
    <property type="match status" value="2"/>
</dbReference>
<dbReference type="AlphaFoldDB" id="A0A6J6W1P4"/>
<name>A0A6J6W1P4_9ZZZZ</name>